<sequence>MDPSGDDDRLSSLPDPLLTFILSLMPTKQSITTSILSKRWRYLYRFVTHLHLLDENLLPTSDDDNRSTIQIWESMLNSVQLSVHGPIHVCRISFSPSKNHYILRMNDFLMSLIERGIRELSVMNRGGGGCFYELPSLVFFCSTLEKLELGKCMLSILPPSPSNFSNIRSLILSGVYFTNDQFQQMVSCCRLLETLKVDCCVKVRNFRIAARKLWSLEIITLNRIQISLRDTEQLREATFSFLSAYNDTCIRYYDDSSREEDEDQADRLVQLFMDLSCCYHLERLSLHFCTDFAECLQWQRAEFPLSLPPQYHLKSVKKLDMEISLSNHQLATVLSCLLNSCPNLRELRIKDKEHLHTIGSYWEGQNPSWCLINNLRTIQICKVNLRQSYWMGFIKFLLMNACVCERITIQYYGDPCSKKLVEQKLKMIQWGSPQAILELKPLC</sequence>
<keyword evidence="4" id="KW-1185">Reference proteome</keyword>
<dbReference type="OrthoDB" id="773549at2759"/>
<dbReference type="InterPro" id="IPR032675">
    <property type="entry name" value="LRR_dom_sf"/>
</dbReference>
<dbReference type="Gene3D" id="3.80.10.10">
    <property type="entry name" value="Ribonuclease Inhibitor"/>
    <property type="match status" value="1"/>
</dbReference>
<dbReference type="InterPro" id="IPR001810">
    <property type="entry name" value="F-box_dom"/>
</dbReference>
<evidence type="ECO:0008006" key="5">
    <source>
        <dbReference type="Google" id="ProtNLM"/>
    </source>
</evidence>
<evidence type="ECO:0000313" key="4">
    <source>
        <dbReference type="Proteomes" id="UP000243459"/>
    </source>
</evidence>
<accession>A0A5P1FTI0</accession>
<dbReference type="InterPro" id="IPR050232">
    <property type="entry name" value="FBL13/AtMIF1-like"/>
</dbReference>
<dbReference type="Gramene" id="ONK81616">
    <property type="protein sequence ID" value="ONK81616"/>
    <property type="gene ID" value="A4U43_C01F31140"/>
</dbReference>
<gene>
    <name evidence="3" type="ORF">A4U43_C01F31140</name>
</gene>
<proteinExistence type="predicted"/>
<dbReference type="Pfam" id="PF24758">
    <property type="entry name" value="LRR_At5g56370"/>
    <property type="match status" value="1"/>
</dbReference>
<organism evidence="3 4">
    <name type="scientific">Asparagus officinalis</name>
    <name type="common">Garden asparagus</name>
    <dbReference type="NCBI Taxonomy" id="4686"/>
    <lineage>
        <taxon>Eukaryota</taxon>
        <taxon>Viridiplantae</taxon>
        <taxon>Streptophyta</taxon>
        <taxon>Embryophyta</taxon>
        <taxon>Tracheophyta</taxon>
        <taxon>Spermatophyta</taxon>
        <taxon>Magnoliopsida</taxon>
        <taxon>Liliopsida</taxon>
        <taxon>Asparagales</taxon>
        <taxon>Asparagaceae</taxon>
        <taxon>Asparagoideae</taxon>
        <taxon>Asparagus</taxon>
    </lineage>
</organism>
<evidence type="ECO:0000313" key="3">
    <source>
        <dbReference type="EMBL" id="ONK81616.1"/>
    </source>
</evidence>
<feature type="domain" description="F-box" evidence="1">
    <location>
        <begin position="10"/>
        <end position="43"/>
    </location>
</feature>
<dbReference type="SUPFAM" id="SSF52047">
    <property type="entry name" value="RNI-like"/>
    <property type="match status" value="1"/>
</dbReference>
<dbReference type="SUPFAM" id="SSF81383">
    <property type="entry name" value="F-box domain"/>
    <property type="match status" value="1"/>
</dbReference>
<dbReference type="InterPro" id="IPR053781">
    <property type="entry name" value="F-box_AtFBL13-like"/>
</dbReference>
<dbReference type="InterPro" id="IPR055411">
    <property type="entry name" value="LRR_FXL15/At3g58940/PEG3-like"/>
</dbReference>
<dbReference type="AlphaFoldDB" id="A0A5P1FTI0"/>
<dbReference type="EMBL" id="CM007381">
    <property type="protein sequence ID" value="ONK81616.1"/>
    <property type="molecule type" value="Genomic_DNA"/>
</dbReference>
<reference evidence="4" key="1">
    <citation type="journal article" date="2017" name="Nat. Commun.">
        <title>The asparagus genome sheds light on the origin and evolution of a young Y chromosome.</title>
        <authorList>
            <person name="Harkess A."/>
            <person name="Zhou J."/>
            <person name="Xu C."/>
            <person name="Bowers J.E."/>
            <person name="Van der Hulst R."/>
            <person name="Ayyampalayam S."/>
            <person name="Mercati F."/>
            <person name="Riccardi P."/>
            <person name="McKain M.R."/>
            <person name="Kakrana A."/>
            <person name="Tang H."/>
            <person name="Ray J."/>
            <person name="Groenendijk J."/>
            <person name="Arikit S."/>
            <person name="Mathioni S.M."/>
            <person name="Nakano M."/>
            <person name="Shan H."/>
            <person name="Telgmann-Rauber A."/>
            <person name="Kanno A."/>
            <person name="Yue Z."/>
            <person name="Chen H."/>
            <person name="Li W."/>
            <person name="Chen Y."/>
            <person name="Xu X."/>
            <person name="Zhang Y."/>
            <person name="Luo S."/>
            <person name="Chen H."/>
            <person name="Gao J."/>
            <person name="Mao Z."/>
            <person name="Pires J.C."/>
            <person name="Luo M."/>
            <person name="Kudrna D."/>
            <person name="Wing R.A."/>
            <person name="Meyers B.C."/>
            <person name="Yi K."/>
            <person name="Kong H."/>
            <person name="Lavrijsen P."/>
            <person name="Sunseri F."/>
            <person name="Falavigna A."/>
            <person name="Ye Y."/>
            <person name="Leebens-Mack J.H."/>
            <person name="Chen G."/>
        </authorList>
    </citation>
    <scope>NUCLEOTIDE SEQUENCE [LARGE SCALE GENOMIC DNA]</scope>
    <source>
        <strain evidence="4">cv. DH0086</strain>
    </source>
</reference>
<evidence type="ECO:0000259" key="2">
    <source>
        <dbReference type="Pfam" id="PF24758"/>
    </source>
</evidence>
<dbReference type="InterPro" id="IPR036047">
    <property type="entry name" value="F-box-like_dom_sf"/>
</dbReference>
<dbReference type="PANTHER" id="PTHR31900">
    <property type="entry name" value="F-BOX/RNI SUPERFAMILY PROTEIN-RELATED"/>
    <property type="match status" value="1"/>
</dbReference>
<dbReference type="OMA" id="EHNDGAI"/>
<protein>
    <recommendedName>
        <fullName evidence="5">F-box domain-containing protein</fullName>
    </recommendedName>
</protein>
<evidence type="ECO:0000259" key="1">
    <source>
        <dbReference type="Pfam" id="PF00646"/>
    </source>
</evidence>
<name>A0A5P1FTI0_ASPOF</name>
<dbReference type="Pfam" id="PF00646">
    <property type="entry name" value="F-box"/>
    <property type="match status" value="1"/>
</dbReference>
<feature type="domain" description="F-box/LRR-repeat protein 15/At3g58940/PEG3-like LRR" evidence="2">
    <location>
        <begin position="107"/>
        <end position="237"/>
    </location>
</feature>
<dbReference type="CDD" id="cd22160">
    <property type="entry name" value="F-box_AtFBL13-like"/>
    <property type="match status" value="1"/>
</dbReference>
<dbReference type="PANTHER" id="PTHR31900:SF30">
    <property type="entry name" value="SUPERFAMILY PROTEIN, PUTATIVE-RELATED"/>
    <property type="match status" value="1"/>
</dbReference>
<dbReference type="Proteomes" id="UP000243459">
    <property type="component" value="Chromosome 1"/>
</dbReference>